<dbReference type="EMBL" id="JACDUS010000002">
    <property type="protein sequence ID" value="MBA2880799.1"/>
    <property type="molecule type" value="Genomic_DNA"/>
</dbReference>
<keyword evidence="3" id="KW-1185">Reference proteome</keyword>
<sequence length="316" mass="34963">MKTAIIGAGRKRNGIGQYIAKYFHQSGAQVTAVLGTTESSAQQAALSLASYGITAAAYTGFSEMIEKKRPEAAVIASPVDTHYHYLAQCIDHGVHIFCEKPFVSMDDIAGDAGACLGSVFYEAGRRNLKIAMNAQWPFSLPFYECLCGPVAPDETQNFFIQLAPSVSGKDMILDSVPHALSMLYRVFGSGDVAGLHIRENKKNKVMEIIFDYVHSGGVCRTMIELVHTLSQPRDFAYGFNNKIVHRIIDVETYDICFQYQGQTIHITDPLELSVQDFLSSVIKKRPPAMGEQMIINNMALLAQIYQNYSNAELIEE</sequence>
<evidence type="ECO:0000313" key="3">
    <source>
        <dbReference type="Proteomes" id="UP000525298"/>
    </source>
</evidence>
<dbReference type="Proteomes" id="UP000525298">
    <property type="component" value="Unassembled WGS sequence"/>
</dbReference>
<evidence type="ECO:0000313" key="2">
    <source>
        <dbReference type="EMBL" id="MBA2880799.1"/>
    </source>
</evidence>
<gene>
    <name evidence="2" type="ORF">HNR65_001117</name>
</gene>
<dbReference type="SUPFAM" id="SSF51735">
    <property type="entry name" value="NAD(P)-binding Rossmann-fold domains"/>
    <property type="match status" value="1"/>
</dbReference>
<dbReference type="InterPro" id="IPR036291">
    <property type="entry name" value="NAD(P)-bd_dom_sf"/>
</dbReference>
<protein>
    <recommendedName>
        <fullName evidence="1">Gfo/Idh/MocA-like oxidoreductase N-terminal domain-containing protein</fullName>
    </recommendedName>
</protein>
<name>A0A7W0C7W7_9BACT</name>
<evidence type="ECO:0000259" key="1">
    <source>
        <dbReference type="Pfam" id="PF01408"/>
    </source>
</evidence>
<proteinExistence type="predicted"/>
<dbReference type="PANTHER" id="PTHR43249:SF1">
    <property type="entry name" value="D-GLUCOSIDE 3-DEHYDROGENASE"/>
    <property type="match status" value="1"/>
</dbReference>
<dbReference type="Gene3D" id="3.40.50.720">
    <property type="entry name" value="NAD(P)-binding Rossmann-like Domain"/>
    <property type="match status" value="1"/>
</dbReference>
<dbReference type="GO" id="GO:0000166">
    <property type="term" value="F:nucleotide binding"/>
    <property type="evidence" value="ECO:0007669"/>
    <property type="project" value="InterPro"/>
</dbReference>
<dbReference type="Pfam" id="PF01408">
    <property type="entry name" value="GFO_IDH_MocA"/>
    <property type="match status" value="1"/>
</dbReference>
<dbReference type="PANTHER" id="PTHR43249">
    <property type="entry name" value="UDP-N-ACETYL-2-AMINO-2-DEOXY-D-GLUCURONATE OXIDASE"/>
    <property type="match status" value="1"/>
</dbReference>
<dbReference type="AlphaFoldDB" id="A0A7W0C7W7"/>
<dbReference type="RefSeq" id="WP_181550454.1">
    <property type="nucleotide sequence ID" value="NZ_JACDUS010000002.1"/>
</dbReference>
<accession>A0A7W0C7W7</accession>
<comment type="caution">
    <text evidence="2">The sequence shown here is derived from an EMBL/GenBank/DDBJ whole genome shotgun (WGS) entry which is preliminary data.</text>
</comment>
<dbReference type="InterPro" id="IPR000683">
    <property type="entry name" value="Gfo/Idh/MocA-like_OxRdtase_N"/>
</dbReference>
<feature type="domain" description="Gfo/Idh/MocA-like oxidoreductase N-terminal" evidence="1">
    <location>
        <begin position="2"/>
        <end position="103"/>
    </location>
</feature>
<dbReference type="InterPro" id="IPR052515">
    <property type="entry name" value="Gfo/Idh/MocA_Oxidoreductase"/>
</dbReference>
<organism evidence="2 3">
    <name type="scientific">Desulfosalsimonas propionicica</name>
    <dbReference type="NCBI Taxonomy" id="332175"/>
    <lineage>
        <taxon>Bacteria</taxon>
        <taxon>Pseudomonadati</taxon>
        <taxon>Thermodesulfobacteriota</taxon>
        <taxon>Desulfobacteria</taxon>
        <taxon>Desulfobacterales</taxon>
        <taxon>Desulfosalsimonadaceae</taxon>
        <taxon>Desulfosalsimonas</taxon>
    </lineage>
</organism>
<reference evidence="2 3" key="1">
    <citation type="submission" date="2020-07" db="EMBL/GenBank/DDBJ databases">
        <title>Genomic Encyclopedia of Type Strains, Phase IV (KMG-IV): sequencing the most valuable type-strain genomes for metagenomic binning, comparative biology and taxonomic classification.</title>
        <authorList>
            <person name="Goeker M."/>
        </authorList>
    </citation>
    <scope>NUCLEOTIDE SEQUENCE [LARGE SCALE GENOMIC DNA]</scope>
    <source>
        <strain evidence="2 3">DSM 17721</strain>
    </source>
</reference>